<evidence type="ECO:0000256" key="2">
    <source>
        <dbReference type="SAM" id="SignalP"/>
    </source>
</evidence>
<dbReference type="GO" id="GO:0016020">
    <property type="term" value="C:membrane"/>
    <property type="evidence" value="ECO:0007669"/>
    <property type="project" value="TreeGrafter"/>
</dbReference>
<accession>A0A2S2NPA5</accession>
<reference evidence="3" key="1">
    <citation type="submission" date="2018-04" db="EMBL/GenBank/DDBJ databases">
        <title>Transcriptome of Schizaphis graminum biotype I.</title>
        <authorList>
            <person name="Scully E.D."/>
            <person name="Geib S.M."/>
            <person name="Palmer N.A."/>
            <person name="Koch K."/>
            <person name="Bradshaw J."/>
            <person name="Heng-Moss T."/>
            <person name="Sarath G."/>
        </authorList>
    </citation>
    <scope>NUCLEOTIDE SEQUENCE</scope>
</reference>
<dbReference type="PANTHER" id="PTHR21879:SF22">
    <property type="entry name" value="FI03362P-RELATED"/>
    <property type="match status" value="1"/>
</dbReference>
<dbReference type="AlphaFoldDB" id="A0A2S2NPA5"/>
<dbReference type="EMBL" id="GGMR01006401">
    <property type="protein sequence ID" value="MBY19020.1"/>
    <property type="molecule type" value="Transcribed_RNA"/>
</dbReference>
<keyword evidence="1" id="KW-0472">Membrane</keyword>
<keyword evidence="2" id="KW-0732">Signal</keyword>
<proteinExistence type="predicted"/>
<keyword evidence="1" id="KW-0812">Transmembrane</keyword>
<evidence type="ECO:0000313" key="3">
    <source>
        <dbReference type="EMBL" id="MBY19020.1"/>
    </source>
</evidence>
<feature type="transmembrane region" description="Helical" evidence="1">
    <location>
        <begin position="168"/>
        <end position="191"/>
    </location>
</feature>
<name>A0A2S2NPA5_SCHGA</name>
<dbReference type="PANTHER" id="PTHR21879">
    <property type="entry name" value="FI03362P-RELATED-RELATED"/>
    <property type="match status" value="1"/>
</dbReference>
<dbReference type="InterPro" id="IPR012464">
    <property type="entry name" value="DUF1676"/>
</dbReference>
<protein>
    <submittedName>
        <fullName evidence="3">Uncharacterized protein</fullName>
    </submittedName>
</protein>
<dbReference type="Pfam" id="PF07898">
    <property type="entry name" value="DUF1676"/>
    <property type="match status" value="1"/>
</dbReference>
<organism evidence="3">
    <name type="scientific">Schizaphis graminum</name>
    <name type="common">Green bug aphid</name>
    <dbReference type="NCBI Taxonomy" id="13262"/>
    <lineage>
        <taxon>Eukaryota</taxon>
        <taxon>Metazoa</taxon>
        <taxon>Ecdysozoa</taxon>
        <taxon>Arthropoda</taxon>
        <taxon>Hexapoda</taxon>
        <taxon>Insecta</taxon>
        <taxon>Pterygota</taxon>
        <taxon>Neoptera</taxon>
        <taxon>Paraneoptera</taxon>
        <taxon>Hemiptera</taxon>
        <taxon>Sternorrhyncha</taxon>
        <taxon>Aphidomorpha</taxon>
        <taxon>Aphidoidea</taxon>
        <taxon>Aphididae</taxon>
        <taxon>Aphidini</taxon>
        <taxon>Schizaphis</taxon>
    </lineage>
</organism>
<evidence type="ECO:0000256" key="1">
    <source>
        <dbReference type="SAM" id="Phobius"/>
    </source>
</evidence>
<gene>
    <name evidence="3" type="ORF">g.121115</name>
</gene>
<sequence length="250" mass="26135">MSVALSSACVALAVFGLAASVPVEQQHHQQPQQHQRQEDGAGSGGFGTVLWSVLDDCFGDGDAATPATVCLKSKALTALDRALGKSAITVADGLTLTARAGKSLSVDPQAERADRAALDAAPNADAKNALLDDMLASRMDKLMSTRTIVMDGAGQEGRKKKDKAMQQAMMMAGMMAAAVMGPMAFKILALIAGKALLLSKIALVLSGIIALKKLLQPQQGGHESESSHHYGRSMQQLEAHDVAYSGQKPQ</sequence>
<feature type="signal peptide" evidence="2">
    <location>
        <begin position="1"/>
        <end position="20"/>
    </location>
</feature>
<keyword evidence="1" id="KW-1133">Transmembrane helix</keyword>
<feature type="chain" id="PRO_5015515199" evidence="2">
    <location>
        <begin position="21"/>
        <end position="250"/>
    </location>
</feature>